<evidence type="ECO:0000256" key="5">
    <source>
        <dbReference type="ARBA" id="ARBA00013011"/>
    </source>
</evidence>
<evidence type="ECO:0000256" key="6">
    <source>
        <dbReference type="ARBA" id="ARBA00018193"/>
    </source>
</evidence>
<dbReference type="STRING" id="990712.SAMN05216257_101668"/>
<keyword evidence="7 12" id="KW-0521">NADP</keyword>
<dbReference type="EC" id="1.1.1.44" evidence="5 12"/>
<name>A0A1G8ZC25_9RHOB</name>
<dbReference type="SUPFAM" id="SSF48179">
    <property type="entry name" value="6-phosphogluconate dehydrogenase C-terminal domain-like"/>
    <property type="match status" value="1"/>
</dbReference>
<keyword evidence="19" id="KW-1185">Reference proteome</keyword>
<evidence type="ECO:0000256" key="7">
    <source>
        <dbReference type="ARBA" id="ARBA00022857"/>
    </source>
</evidence>
<dbReference type="EMBL" id="FNFV01000001">
    <property type="protein sequence ID" value="SDK12652.1"/>
    <property type="molecule type" value="Genomic_DNA"/>
</dbReference>
<evidence type="ECO:0000256" key="13">
    <source>
        <dbReference type="PIRSR" id="PIRSR000109-1"/>
    </source>
</evidence>
<dbReference type="PRINTS" id="PR00076">
    <property type="entry name" value="6PGDHDRGNASE"/>
</dbReference>
<gene>
    <name evidence="18" type="ORF">SAMN05216257_101668</name>
</gene>
<accession>A0A1G8ZC25</accession>
<evidence type="ECO:0000313" key="18">
    <source>
        <dbReference type="EMBL" id="SDK12652.1"/>
    </source>
</evidence>
<dbReference type="GO" id="GO:0006098">
    <property type="term" value="P:pentose-phosphate shunt"/>
    <property type="evidence" value="ECO:0007669"/>
    <property type="project" value="UniProtKB-UniPathway"/>
</dbReference>
<proteinExistence type="inferred from homology"/>
<evidence type="ECO:0000256" key="15">
    <source>
        <dbReference type="PIRSR" id="PIRSR000109-3"/>
    </source>
</evidence>
<feature type="binding site" description="in other chain" evidence="14">
    <location>
        <begin position="130"/>
        <end position="132"/>
    </location>
    <ligand>
        <name>substrate</name>
        <note>ligand shared between dimeric partners</note>
    </ligand>
</feature>
<feature type="binding site" evidence="15">
    <location>
        <position position="104"/>
    </location>
    <ligand>
        <name>NADP(+)</name>
        <dbReference type="ChEBI" id="CHEBI:58349"/>
    </ligand>
</feature>
<evidence type="ECO:0000313" key="19">
    <source>
        <dbReference type="Proteomes" id="UP000199328"/>
    </source>
</evidence>
<reference evidence="19" key="1">
    <citation type="submission" date="2016-10" db="EMBL/GenBank/DDBJ databases">
        <authorList>
            <person name="Varghese N."/>
            <person name="Submissions S."/>
        </authorList>
    </citation>
    <scope>NUCLEOTIDE SEQUENCE [LARGE SCALE GENOMIC DNA]</scope>
    <source>
        <strain evidence="19">CGMCC 1.10789</strain>
    </source>
</reference>
<dbReference type="Gene3D" id="1.10.1040.10">
    <property type="entry name" value="N-(1-d-carboxylethyl)-l-norvaline Dehydrogenase, domain 2"/>
    <property type="match status" value="1"/>
</dbReference>
<dbReference type="PROSITE" id="PS00461">
    <property type="entry name" value="6PGD"/>
    <property type="match status" value="1"/>
</dbReference>
<dbReference type="PANTHER" id="PTHR11811">
    <property type="entry name" value="6-PHOSPHOGLUCONATE DEHYDROGENASE"/>
    <property type="match status" value="1"/>
</dbReference>
<feature type="binding site" evidence="15">
    <location>
        <begin position="10"/>
        <end position="15"/>
    </location>
    <ligand>
        <name>NADP(+)</name>
        <dbReference type="ChEBI" id="CHEBI:58349"/>
    </ligand>
</feature>
<feature type="binding site" evidence="15">
    <location>
        <begin position="33"/>
        <end position="35"/>
    </location>
    <ligand>
        <name>NADP(+)</name>
        <dbReference type="ChEBI" id="CHEBI:58349"/>
    </ligand>
</feature>
<feature type="binding site" description="in other chain" evidence="14">
    <location>
        <position position="262"/>
    </location>
    <ligand>
        <name>substrate</name>
        <note>ligand shared between dimeric partners</note>
    </ligand>
</feature>
<dbReference type="SUPFAM" id="SSF51735">
    <property type="entry name" value="NAD(P)-binding Rossmann-fold domains"/>
    <property type="match status" value="1"/>
</dbReference>
<dbReference type="InterPro" id="IPR006113">
    <property type="entry name" value="6PGDH_Gnd/GntZ"/>
</dbReference>
<comment type="catalytic activity">
    <reaction evidence="11 12 16">
        <text>6-phospho-D-gluconate + NADP(+) = D-ribulose 5-phosphate + CO2 + NADPH</text>
        <dbReference type="Rhea" id="RHEA:10116"/>
        <dbReference type="ChEBI" id="CHEBI:16526"/>
        <dbReference type="ChEBI" id="CHEBI:57783"/>
        <dbReference type="ChEBI" id="CHEBI:58121"/>
        <dbReference type="ChEBI" id="CHEBI:58349"/>
        <dbReference type="ChEBI" id="CHEBI:58759"/>
        <dbReference type="EC" id="1.1.1.44"/>
    </reaction>
</comment>
<evidence type="ECO:0000256" key="9">
    <source>
        <dbReference type="ARBA" id="ARBA00023064"/>
    </source>
</evidence>
<dbReference type="RefSeq" id="WP_092498079.1">
    <property type="nucleotide sequence ID" value="NZ_FNFV01000001.1"/>
</dbReference>
<dbReference type="OrthoDB" id="9804542at2"/>
<dbReference type="InterPro" id="IPR008927">
    <property type="entry name" value="6-PGluconate_DH-like_C_sf"/>
</dbReference>
<evidence type="ECO:0000256" key="14">
    <source>
        <dbReference type="PIRSR" id="PIRSR000109-2"/>
    </source>
</evidence>
<evidence type="ECO:0000256" key="1">
    <source>
        <dbReference type="ARBA" id="ARBA00002526"/>
    </source>
</evidence>
<dbReference type="InterPro" id="IPR036291">
    <property type="entry name" value="NAD(P)-bd_dom_sf"/>
</dbReference>
<dbReference type="GO" id="GO:0004616">
    <property type="term" value="F:phosphogluconate dehydrogenase (decarboxylating) activity"/>
    <property type="evidence" value="ECO:0007669"/>
    <property type="project" value="UniProtKB-EC"/>
</dbReference>
<dbReference type="UniPathway" id="UPA00115">
    <property type="reaction ID" value="UER00410"/>
</dbReference>
<comment type="pathway">
    <text evidence="2 12 16">Carbohydrate degradation; pentose phosphate pathway; D-ribulose 5-phosphate from D-glucose 6-phosphate (oxidative stage): step 3/3.</text>
</comment>
<feature type="binding site" description="in other chain" evidence="14">
    <location>
        <begin position="187"/>
        <end position="188"/>
    </location>
    <ligand>
        <name>substrate</name>
        <note>ligand shared between dimeric partners</note>
    </ligand>
</feature>
<dbReference type="Pfam" id="PF00393">
    <property type="entry name" value="6PGD"/>
    <property type="match status" value="1"/>
</dbReference>
<evidence type="ECO:0000259" key="17">
    <source>
        <dbReference type="SMART" id="SM01350"/>
    </source>
</evidence>
<dbReference type="GO" id="GO:0019521">
    <property type="term" value="P:D-gluconate metabolic process"/>
    <property type="evidence" value="ECO:0007669"/>
    <property type="project" value="UniProtKB-KW"/>
</dbReference>
<evidence type="ECO:0000256" key="3">
    <source>
        <dbReference type="ARBA" id="ARBA00008419"/>
    </source>
</evidence>
<feature type="binding site" description="in other chain" evidence="14">
    <location>
        <position position="192"/>
    </location>
    <ligand>
        <name>substrate</name>
        <note>ligand shared between dimeric partners</note>
    </ligand>
</feature>
<organism evidence="18 19">
    <name type="scientific">Meinhardsimonia xiamenensis</name>
    <dbReference type="NCBI Taxonomy" id="990712"/>
    <lineage>
        <taxon>Bacteria</taxon>
        <taxon>Pseudomonadati</taxon>
        <taxon>Pseudomonadota</taxon>
        <taxon>Alphaproteobacteria</taxon>
        <taxon>Rhodobacterales</taxon>
        <taxon>Paracoccaceae</taxon>
        <taxon>Meinhardsimonia</taxon>
    </lineage>
</organism>
<feature type="domain" description="6-phosphogluconate dehydrogenase C-terminal" evidence="17">
    <location>
        <begin position="180"/>
        <end position="468"/>
    </location>
</feature>
<evidence type="ECO:0000256" key="8">
    <source>
        <dbReference type="ARBA" id="ARBA00023002"/>
    </source>
</evidence>
<dbReference type="AlphaFoldDB" id="A0A1G8ZC25"/>
<dbReference type="NCBIfam" id="TIGR00873">
    <property type="entry name" value="gnd"/>
    <property type="match status" value="1"/>
</dbReference>
<dbReference type="NCBIfam" id="NF006765">
    <property type="entry name" value="PRK09287.1"/>
    <property type="match status" value="1"/>
</dbReference>
<evidence type="ECO:0000256" key="11">
    <source>
        <dbReference type="ARBA" id="ARBA00048640"/>
    </source>
</evidence>
<feature type="binding site" description="in other chain" evidence="14">
    <location>
        <position position="289"/>
    </location>
    <ligand>
        <name>substrate</name>
        <note>ligand shared between dimeric partners</note>
    </ligand>
</feature>
<dbReference type="InterPro" id="IPR013328">
    <property type="entry name" value="6PGD_dom2"/>
</dbReference>
<dbReference type="Proteomes" id="UP000199328">
    <property type="component" value="Unassembled WGS sequence"/>
</dbReference>
<dbReference type="GO" id="GO:0050661">
    <property type="term" value="F:NADP binding"/>
    <property type="evidence" value="ECO:0007669"/>
    <property type="project" value="InterPro"/>
</dbReference>
<dbReference type="InterPro" id="IPR006183">
    <property type="entry name" value="Pgluconate_DH"/>
</dbReference>
<comment type="subunit">
    <text evidence="4 12">Homodimer.</text>
</comment>
<comment type="similarity">
    <text evidence="3 12 16">Belongs to the 6-phosphogluconate dehydrogenase family.</text>
</comment>
<dbReference type="InterPro" id="IPR006114">
    <property type="entry name" value="6PGDH_C"/>
</dbReference>
<sequence length="471" mass="49851">MSKARIGLVGLGVMGANLALNIAEKGFTVAVHNRTAARIHEFIADAGPLAERLIPAETPAALAAALGSPRAIIIMVKAGAPVDETIAALKPHLDPGDIIIDAGNANYEDSERRARELAAEGFRFIGLGVSGGAEGARHGPSLMAGGDASAYAEIEDILTAIAARFAGKPCVALLGPGGAGHFVKTVHNGIEYAEMQLIAEIYGLLAQVEKRRAWDIARLFEQWNEGPLRSYLIEITAKVLHALDPVSGAPMVDVILDRAGQKGTGRWTVIEALKLGQSPLMIEAAVAARAWSSEKDRREMGAELLPAPRHEPAPPILDADLERALIAGRVIDHAQGFALMAAASEAHGWNIDLARVAEIWRAGCIIRSEMLDDIAASIREGLPGGLLIFAPYFVEMLEEAVPGLRRVAAGMILRGQPAPALGAAIAFWDSMRQARGTAALIQAQRDYFGAHGFARIDAEGEGHHGPWAEGS</sequence>
<feature type="active site" description="Proton donor" evidence="13">
    <location>
        <position position="191"/>
    </location>
</feature>
<keyword evidence="10 12" id="KW-0570">Pentose shunt</keyword>
<keyword evidence="8 12" id="KW-0560">Oxidoreductase</keyword>
<feature type="binding site" evidence="15">
    <location>
        <begin position="76"/>
        <end position="78"/>
    </location>
    <ligand>
        <name>NADP(+)</name>
        <dbReference type="ChEBI" id="CHEBI:58349"/>
    </ligand>
</feature>
<evidence type="ECO:0000256" key="4">
    <source>
        <dbReference type="ARBA" id="ARBA00011738"/>
    </source>
</evidence>
<feature type="active site" description="Proton acceptor" evidence="13">
    <location>
        <position position="184"/>
    </location>
</feature>
<keyword evidence="9 16" id="KW-0311">Gluconate utilization</keyword>
<feature type="binding site" description="in other chain" evidence="14">
    <location>
        <position position="104"/>
    </location>
    <ligand>
        <name>substrate</name>
        <note>ligand shared between dimeric partners</note>
    </ligand>
</feature>
<comment type="function">
    <text evidence="1 12">Catalyzes the oxidative decarboxylation of 6-phosphogluconate to ribulose 5-phosphate and CO(2), with concomitant reduction of NADP to NADPH.</text>
</comment>
<evidence type="ECO:0000256" key="12">
    <source>
        <dbReference type="PIRNR" id="PIRNR000109"/>
    </source>
</evidence>
<evidence type="ECO:0000256" key="10">
    <source>
        <dbReference type="ARBA" id="ARBA00023126"/>
    </source>
</evidence>
<feature type="binding site" evidence="14">
    <location>
        <position position="445"/>
    </location>
    <ligand>
        <name>substrate</name>
        <note>ligand shared between dimeric partners</note>
    </ligand>
</feature>
<evidence type="ECO:0000256" key="16">
    <source>
        <dbReference type="RuleBase" id="RU000485"/>
    </source>
</evidence>
<dbReference type="PIRSF" id="PIRSF000109">
    <property type="entry name" value="6PGD"/>
    <property type="match status" value="1"/>
</dbReference>
<evidence type="ECO:0000256" key="2">
    <source>
        <dbReference type="ARBA" id="ARBA00004874"/>
    </source>
</evidence>
<feature type="binding site" evidence="14">
    <location>
        <position position="451"/>
    </location>
    <ligand>
        <name>substrate</name>
        <note>ligand shared between dimeric partners</note>
    </ligand>
</feature>
<dbReference type="SMART" id="SM01350">
    <property type="entry name" value="6PGD"/>
    <property type="match status" value="1"/>
</dbReference>
<dbReference type="Gene3D" id="1.20.5.320">
    <property type="entry name" value="6-Phosphogluconate Dehydrogenase, domain 3"/>
    <property type="match status" value="1"/>
</dbReference>
<dbReference type="InterPro" id="IPR006115">
    <property type="entry name" value="6PGDH_NADP-bd"/>
</dbReference>
<dbReference type="Gene3D" id="3.40.50.720">
    <property type="entry name" value="NAD(P)-binding Rossmann-like Domain"/>
    <property type="match status" value="1"/>
</dbReference>
<protein>
    <recommendedName>
        <fullName evidence="6 12">6-phosphogluconate dehydrogenase, decarboxylating</fullName>
        <ecNumber evidence="5 12">1.1.1.44</ecNumber>
    </recommendedName>
</protein>
<dbReference type="Pfam" id="PF03446">
    <property type="entry name" value="NAD_binding_2"/>
    <property type="match status" value="1"/>
</dbReference>
<dbReference type="FunFam" id="1.10.1040.10:FF:000032">
    <property type="entry name" value="6-phosphogluconate dehydrogenase, decarboxylating"/>
    <property type="match status" value="1"/>
</dbReference>
<dbReference type="InterPro" id="IPR006184">
    <property type="entry name" value="6PGdom_BS"/>
</dbReference>